<feature type="transmembrane region" description="Helical" evidence="1">
    <location>
        <begin position="110"/>
        <end position="131"/>
    </location>
</feature>
<dbReference type="Pfam" id="PF12822">
    <property type="entry name" value="ECF_trnsprt"/>
    <property type="match status" value="1"/>
</dbReference>
<keyword evidence="1" id="KW-0472">Membrane</keyword>
<reference evidence="2 3" key="1">
    <citation type="submission" date="2017-05" db="EMBL/GenBank/DDBJ databases">
        <title>Vagococcus spp. assemblies.</title>
        <authorList>
            <person name="Gulvik C.A."/>
        </authorList>
    </citation>
    <scope>NUCLEOTIDE SEQUENCE [LARGE SCALE GENOMIC DNA]</scope>
    <source>
        <strain evidence="2 3">LMG 24798</strain>
    </source>
</reference>
<dbReference type="OrthoDB" id="4624at2"/>
<feature type="transmembrane region" description="Helical" evidence="1">
    <location>
        <begin position="80"/>
        <end position="98"/>
    </location>
</feature>
<comment type="caution">
    <text evidence="2">The sequence shown here is derived from an EMBL/GenBank/DDBJ whole genome shotgun (WGS) entry which is preliminary data.</text>
</comment>
<evidence type="ECO:0000313" key="2">
    <source>
        <dbReference type="EMBL" id="RSU11753.1"/>
    </source>
</evidence>
<dbReference type="Proteomes" id="UP000286773">
    <property type="component" value="Unassembled WGS sequence"/>
</dbReference>
<protein>
    <recommendedName>
        <fullName evidence="4">ECF transporter S component</fullName>
    </recommendedName>
</protein>
<dbReference type="InterPro" id="IPR030949">
    <property type="entry name" value="ECF_S_folate_fam"/>
</dbReference>
<evidence type="ECO:0000256" key="1">
    <source>
        <dbReference type="SAM" id="Phobius"/>
    </source>
</evidence>
<keyword evidence="1" id="KW-1133">Transmembrane helix</keyword>
<gene>
    <name evidence="2" type="ORF">CBF27_07280</name>
</gene>
<dbReference type="EMBL" id="NGKC01000007">
    <property type="protein sequence ID" value="RSU11753.1"/>
    <property type="molecule type" value="Genomic_DNA"/>
</dbReference>
<dbReference type="NCBIfam" id="TIGR04518">
    <property type="entry name" value="ECF_S_folT_fam"/>
    <property type="match status" value="1"/>
</dbReference>
<keyword evidence="1" id="KW-0812">Transmembrane</keyword>
<accession>A0A430AUL9</accession>
<sequence length="176" mass="19793">MLKLNRNYFTARTIATMGLLMALQMILTRFLAIQLPFLRISFSFIPTVMMGLLFGPLLAGVGTTLADFIGITLFPVTGSYFPGFSVSAFLTGAIYGLFFHKRDISWRSAFISNLLIMVIIDIILNTLWLYLMMGPVAIANLPLRIGKALLQFPVNVFLTYHTCRTLLYQRGSLRIL</sequence>
<evidence type="ECO:0000313" key="3">
    <source>
        <dbReference type="Proteomes" id="UP000286773"/>
    </source>
</evidence>
<name>A0A430AUL9_9ENTE</name>
<dbReference type="InterPro" id="IPR024529">
    <property type="entry name" value="ECF_trnsprt_substrate-spec"/>
</dbReference>
<feature type="transmembrane region" description="Helical" evidence="1">
    <location>
        <begin position="12"/>
        <end position="32"/>
    </location>
</feature>
<organism evidence="2 3">
    <name type="scientific">Vagococcus acidifermentans</name>
    <dbReference type="NCBI Taxonomy" id="564710"/>
    <lineage>
        <taxon>Bacteria</taxon>
        <taxon>Bacillati</taxon>
        <taxon>Bacillota</taxon>
        <taxon>Bacilli</taxon>
        <taxon>Lactobacillales</taxon>
        <taxon>Enterococcaceae</taxon>
        <taxon>Vagococcus</taxon>
    </lineage>
</organism>
<feature type="transmembrane region" description="Helical" evidence="1">
    <location>
        <begin position="44"/>
        <end position="74"/>
    </location>
</feature>
<dbReference type="GO" id="GO:0022857">
    <property type="term" value="F:transmembrane transporter activity"/>
    <property type="evidence" value="ECO:0007669"/>
    <property type="project" value="InterPro"/>
</dbReference>
<dbReference type="Gene3D" id="1.10.1760.20">
    <property type="match status" value="1"/>
</dbReference>
<keyword evidence="3" id="KW-1185">Reference proteome</keyword>
<evidence type="ECO:0008006" key="4">
    <source>
        <dbReference type="Google" id="ProtNLM"/>
    </source>
</evidence>
<proteinExistence type="predicted"/>
<dbReference type="AlphaFoldDB" id="A0A430AUL9"/>